<evidence type="ECO:0000313" key="2">
    <source>
        <dbReference type="EMBL" id="CCD49491.1"/>
    </source>
</evidence>
<evidence type="ECO:0000256" key="1">
    <source>
        <dbReference type="SAM" id="Phobius"/>
    </source>
</evidence>
<dbReference type="HOGENOM" id="CLU_2084496_0_0_1"/>
<keyword evidence="1" id="KW-0812">Transmembrane</keyword>
<sequence>MYQYRGANNITITKDTHSSMVLAQVPCMMDRAVIFGELIHRNDSHFPDSCNDGNVVAFAYAFVTISVLVSQFTAFNWLHTIEMAFIRMTHDWSEVLALLYCRERDALKNFAEPELEL</sequence>
<dbReference type="InParanoid" id="G2YC50"/>
<gene>
    <name evidence="2" type="ORF">BofuT4_P100010.1</name>
</gene>
<keyword evidence="1" id="KW-0472">Membrane</keyword>
<evidence type="ECO:0000313" key="3">
    <source>
        <dbReference type="Proteomes" id="UP000008177"/>
    </source>
</evidence>
<protein>
    <submittedName>
        <fullName evidence="2">Uncharacterized protein</fullName>
    </submittedName>
</protein>
<keyword evidence="1" id="KW-1133">Transmembrane helix</keyword>
<proteinExistence type="predicted"/>
<feature type="transmembrane region" description="Helical" evidence="1">
    <location>
        <begin position="57"/>
        <end position="78"/>
    </location>
</feature>
<reference evidence="3" key="1">
    <citation type="journal article" date="2011" name="PLoS Genet.">
        <title>Genomic analysis of the necrotrophic fungal pathogens Sclerotinia sclerotiorum and Botrytis cinerea.</title>
        <authorList>
            <person name="Amselem J."/>
            <person name="Cuomo C.A."/>
            <person name="van Kan J.A."/>
            <person name="Viaud M."/>
            <person name="Benito E.P."/>
            <person name="Couloux A."/>
            <person name="Coutinho P.M."/>
            <person name="de Vries R.P."/>
            <person name="Dyer P.S."/>
            <person name="Fillinger S."/>
            <person name="Fournier E."/>
            <person name="Gout L."/>
            <person name="Hahn M."/>
            <person name="Kohn L."/>
            <person name="Lapalu N."/>
            <person name="Plummer K.M."/>
            <person name="Pradier J.M."/>
            <person name="Quevillon E."/>
            <person name="Sharon A."/>
            <person name="Simon A."/>
            <person name="ten Have A."/>
            <person name="Tudzynski B."/>
            <person name="Tudzynski P."/>
            <person name="Wincker P."/>
            <person name="Andrew M."/>
            <person name="Anthouard V."/>
            <person name="Beever R.E."/>
            <person name="Beffa R."/>
            <person name="Benoit I."/>
            <person name="Bouzid O."/>
            <person name="Brault B."/>
            <person name="Chen Z."/>
            <person name="Choquer M."/>
            <person name="Collemare J."/>
            <person name="Cotton P."/>
            <person name="Danchin E.G."/>
            <person name="Da Silva C."/>
            <person name="Gautier A."/>
            <person name="Giraud C."/>
            <person name="Giraud T."/>
            <person name="Gonzalez C."/>
            <person name="Grossetete S."/>
            <person name="Guldener U."/>
            <person name="Henrissat B."/>
            <person name="Howlett B.J."/>
            <person name="Kodira C."/>
            <person name="Kretschmer M."/>
            <person name="Lappartient A."/>
            <person name="Leroch M."/>
            <person name="Levis C."/>
            <person name="Mauceli E."/>
            <person name="Neuveglise C."/>
            <person name="Oeser B."/>
            <person name="Pearson M."/>
            <person name="Poulain J."/>
            <person name="Poussereau N."/>
            <person name="Quesneville H."/>
            <person name="Rascle C."/>
            <person name="Schumacher J."/>
            <person name="Segurens B."/>
            <person name="Sexton A."/>
            <person name="Silva E."/>
            <person name="Sirven C."/>
            <person name="Soanes D.M."/>
            <person name="Talbot N.J."/>
            <person name="Templeton M."/>
            <person name="Yandava C."/>
            <person name="Yarden O."/>
            <person name="Zeng Q."/>
            <person name="Rollins J.A."/>
            <person name="Lebrun M.H."/>
            <person name="Dickman M."/>
        </authorList>
    </citation>
    <scope>NUCLEOTIDE SEQUENCE [LARGE SCALE GENOMIC DNA]</scope>
    <source>
        <strain evidence="3">T4</strain>
    </source>
</reference>
<dbReference type="EMBL" id="FQ790314">
    <property type="protein sequence ID" value="CCD49491.1"/>
    <property type="molecule type" value="Genomic_DNA"/>
</dbReference>
<dbReference type="Proteomes" id="UP000008177">
    <property type="component" value="Unplaced contigs"/>
</dbReference>
<organism evidence="2 3">
    <name type="scientific">Botryotinia fuckeliana (strain T4)</name>
    <name type="common">Noble rot fungus</name>
    <name type="synonym">Botrytis cinerea</name>
    <dbReference type="NCBI Taxonomy" id="999810"/>
    <lineage>
        <taxon>Eukaryota</taxon>
        <taxon>Fungi</taxon>
        <taxon>Dikarya</taxon>
        <taxon>Ascomycota</taxon>
        <taxon>Pezizomycotina</taxon>
        <taxon>Leotiomycetes</taxon>
        <taxon>Helotiales</taxon>
        <taxon>Sclerotiniaceae</taxon>
        <taxon>Botrytis</taxon>
    </lineage>
</organism>
<accession>G2YC50</accession>
<name>G2YC50_BOTF4</name>
<dbReference type="AlphaFoldDB" id="G2YC50"/>